<dbReference type="AlphaFoldDB" id="T2J8E3"/>
<dbReference type="Proteomes" id="UP000018198">
    <property type="component" value="Unassembled WGS sequence"/>
</dbReference>
<comment type="caution">
    <text evidence="1">The sequence shown here is derived from an EMBL/GenBank/DDBJ whole genome shotgun (WGS) entry which is preliminary data.</text>
</comment>
<accession>T2J8E3</accession>
<proteinExistence type="predicted"/>
<reference evidence="1 2" key="1">
    <citation type="submission" date="2013-01" db="EMBL/GenBank/DDBJ databases">
        <authorList>
            <person name="Bench S."/>
        </authorList>
    </citation>
    <scope>NUCLEOTIDE SEQUENCE [LARGE SCALE GENOMIC DNA]</scope>
    <source>
        <strain evidence="1 2">WH 0401</strain>
    </source>
</reference>
<reference evidence="1 2" key="2">
    <citation type="submission" date="2013-09" db="EMBL/GenBank/DDBJ databases">
        <title>Whole genome comparison of six Crocosphaera watsonii strains with differing phenotypes.</title>
        <authorList>
            <person name="Bench S.R."/>
            <person name="Heller P."/>
            <person name="Frank I."/>
            <person name="Arciniega M."/>
            <person name="Shilova I.N."/>
            <person name="Zehr J.P."/>
        </authorList>
    </citation>
    <scope>NUCLEOTIDE SEQUENCE [LARGE SCALE GENOMIC DNA]</scope>
    <source>
        <strain evidence="1 2">WH 0401</strain>
    </source>
</reference>
<organism evidence="1 2">
    <name type="scientific">Crocosphaera watsonii WH 0401</name>
    <dbReference type="NCBI Taxonomy" id="555881"/>
    <lineage>
        <taxon>Bacteria</taxon>
        <taxon>Bacillati</taxon>
        <taxon>Cyanobacteriota</taxon>
        <taxon>Cyanophyceae</taxon>
        <taxon>Oscillatoriophycideae</taxon>
        <taxon>Chroococcales</taxon>
        <taxon>Aphanothecaceae</taxon>
        <taxon>Crocosphaera</taxon>
    </lineage>
</organism>
<name>T2J8E3_CROWT</name>
<sequence length="37" mass="4344">MKQSSIPSPLSSEKIKQEIQDHLSRLSLDHRKRQKTI</sequence>
<dbReference type="EMBL" id="CAQM01000294">
    <property type="protein sequence ID" value="CCQ61314.1"/>
    <property type="molecule type" value="Genomic_DNA"/>
</dbReference>
<gene>
    <name evidence="1" type="ORF">CWATWH0401_4997</name>
</gene>
<protein>
    <submittedName>
        <fullName evidence="1">Uncharacterized protein</fullName>
    </submittedName>
</protein>
<evidence type="ECO:0000313" key="2">
    <source>
        <dbReference type="Proteomes" id="UP000018198"/>
    </source>
</evidence>
<evidence type="ECO:0000313" key="1">
    <source>
        <dbReference type="EMBL" id="CCQ61314.1"/>
    </source>
</evidence>